<dbReference type="GO" id="GO:0003729">
    <property type="term" value="F:mRNA binding"/>
    <property type="evidence" value="ECO:0007669"/>
    <property type="project" value="TreeGrafter"/>
</dbReference>
<dbReference type="Pfam" id="PF00575">
    <property type="entry name" value="S1"/>
    <property type="match status" value="1"/>
</dbReference>
<dbReference type="FunFam" id="2.40.50.140:FF:000103">
    <property type="entry name" value="protein RRP5 homolog"/>
    <property type="match status" value="1"/>
</dbReference>
<protein>
    <submittedName>
        <fullName evidence="3">RNA-binding protein</fullName>
    </submittedName>
</protein>
<dbReference type="SUPFAM" id="SSF50249">
    <property type="entry name" value="Nucleic acid-binding proteins"/>
    <property type="match status" value="1"/>
</dbReference>
<dbReference type="EMBL" id="AZFJ01000044">
    <property type="protein sequence ID" value="KRL86456.1"/>
    <property type="molecule type" value="Genomic_DNA"/>
</dbReference>
<dbReference type="GO" id="GO:0003735">
    <property type="term" value="F:structural constituent of ribosome"/>
    <property type="evidence" value="ECO:0007669"/>
    <property type="project" value="TreeGrafter"/>
</dbReference>
<proteinExistence type="predicted"/>
<keyword evidence="4" id="KW-1185">Reference proteome</keyword>
<sequence length="123" mass="14128">MDYRIGDIVTGKVTGIQAYGVFIALDPHTQGLIHISECRHGFVKGLEDMFHIGEQLEVIILDIDEYSGKISLSLRALQNPGPLSEHRRRKHYWTSRKVHNGFKPIADRLDGWVREALHRIDQE</sequence>
<dbReference type="NCBIfam" id="NF040579">
    <property type="entry name" value="S1_dom_CvfD"/>
    <property type="match status" value="1"/>
</dbReference>
<gene>
    <name evidence="3" type="ORF">FC50_GL000702</name>
</gene>
<dbReference type="InterPro" id="IPR003029">
    <property type="entry name" value="S1_domain"/>
</dbReference>
<dbReference type="OrthoDB" id="9810507at2"/>
<accession>A0A0R1U5B3</accession>
<dbReference type="InterPro" id="IPR012340">
    <property type="entry name" value="NA-bd_OB-fold"/>
</dbReference>
<organism evidence="3 4">
    <name type="scientific">Lacticaseibacillus pantheris DSM 15945 = JCM 12539 = NBRC 106106</name>
    <dbReference type="NCBI Taxonomy" id="1423783"/>
    <lineage>
        <taxon>Bacteria</taxon>
        <taxon>Bacillati</taxon>
        <taxon>Bacillota</taxon>
        <taxon>Bacilli</taxon>
        <taxon>Lactobacillales</taxon>
        <taxon>Lactobacillaceae</taxon>
        <taxon>Lacticaseibacillus</taxon>
    </lineage>
</organism>
<dbReference type="Gene3D" id="2.40.50.140">
    <property type="entry name" value="Nucleic acid-binding proteins"/>
    <property type="match status" value="1"/>
</dbReference>
<dbReference type="SMART" id="SM00316">
    <property type="entry name" value="S1"/>
    <property type="match status" value="1"/>
</dbReference>
<dbReference type="Proteomes" id="UP000051922">
    <property type="component" value="Unassembled WGS sequence"/>
</dbReference>
<reference evidence="3 4" key="1">
    <citation type="journal article" date="2015" name="Genome Announc.">
        <title>Expanding the biotechnology potential of lactobacilli through comparative genomics of 213 strains and associated genera.</title>
        <authorList>
            <person name="Sun Z."/>
            <person name="Harris H.M."/>
            <person name="McCann A."/>
            <person name="Guo C."/>
            <person name="Argimon S."/>
            <person name="Zhang W."/>
            <person name="Yang X."/>
            <person name="Jeffery I.B."/>
            <person name="Cooney J.C."/>
            <person name="Kagawa T.F."/>
            <person name="Liu W."/>
            <person name="Song Y."/>
            <person name="Salvetti E."/>
            <person name="Wrobel A."/>
            <person name="Rasinkangas P."/>
            <person name="Parkhill J."/>
            <person name="Rea M.C."/>
            <person name="O'Sullivan O."/>
            <person name="Ritari J."/>
            <person name="Douillard F.P."/>
            <person name="Paul Ross R."/>
            <person name="Yang R."/>
            <person name="Briner A.E."/>
            <person name="Felis G.E."/>
            <person name="de Vos W.M."/>
            <person name="Barrangou R."/>
            <person name="Klaenhammer T.R."/>
            <person name="Caufield P.W."/>
            <person name="Cui Y."/>
            <person name="Zhang H."/>
            <person name="O'Toole P.W."/>
        </authorList>
    </citation>
    <scope>NUCLEOTIDE SEQUENCE [LARGE SCALE GENOMIC DNA]</scope>
    <source>
        <strain evidence="3 4">DSM 15945</strain>
    </source>
</reference>
<comment type="function">
    <text evidence="1">Binds mRNA; thus facilitating recognition of the initiation point. It is needed to translate mRNA with a short Shine-Dalgarno (SD) purine-rich sequence.</text>
</comment>
<dbReference type="STRING" id="1423783.FC50_GL000702"/>
<dbReference type="PROSITE" id="PS50126">
    <property type="entry name" value="S1"/>
    <property type="match status" value="1"/>
</dbReference>
<evidence type="ECO:0000256" key="1">
    <source>
        <dbReference type="ARBA" id="ARBA00025604"/>
    </source>
</evidence>
<dbReference type="InterPro" id="IPR050437">
    <property type="entry name" value="Ribos_protein_bS1-like"/>
</dbReference>
<dbReference type="PATRIC" id="fig|1423783.4.peg.727"/>
<name>A0A0R1U5B3_9LACO</name>
<dbReference type="RefSeq" id="WP_054648607.1">
    <property type="nucleotide sequence ID" value="NZ_AZFJ01000044.1"/>
</dbReference>
<feature type="domain" description="S1 motif" evidence="2">
    <location>
        <begin position="6"/>
        <end position="75"/>
    </location>
</feature>
<comment type="caution">
    <text evidence="3">The sequence shown here is derived from an EMBL/GenBank/DDBJ whole genome shotgun (WGS) entry which is preliminary data.</text>
</comment>
<evidence type="ECO:0000313" key="3">
    <source>
        <dbReference type="EMBL" id="KRL86456.1"/>
    </source>
</evidence>
<dbReference type="AlphaFoldDB" id="A0A0R1U5B3"/>
<dbReference type="PANTHER" id="PTHR10724">
    <property type="entry name" value="30S RIBOSOMAL PROTEIN S1"/>
    <property type="match status" value="1"/>
</dbReference>
<evidence type="ECO:0000313" key="4">
    <source>
        <dbReference type="Proteomes" id="UP000051922"/>
    </source>
</evidence>
<evidence type="ECO:0000259" key="2">
    <source>
        <dbReference type="PROSITE" id="PS50126"/>
    </source>
</evidence>
<dbReference type="GO" id="GO:0006412">
    <property type="term" value="P:translation"/>
    <property type="evidence" value="ECO:0007669"/>
    <property type="project" value="TreeGrafter"/>
</dbReference>